<feature type="domain" description="Mechanosensitive ion channel MscS" evidence="10">
    <location>
        <begin position="605"/>
        <end position="672"/>
    </location>
</feature>
<feature type="compositionally biased region" description="Basic and acidic residues" evidence="7">
    <location>
        <begin position="784"/>
        <end position="796"/>
    </location>
</feature>
<protein>
    <submittedName>
        <fullName evidence="13">DUF3772 domain-containing protein</fullName>
    </submittedName>
</protein>
<evidence type="ECO:0000256" key="6">
    <source>
        <dbReference type="ARBA" id="ARBA00023136"/>
    </source>
</evidence>
<evidence type="ECO:0000256" key="4">
    <source>
        <dbReference type="ARBA" id="ARBA00022692"/>
    </source>
</evidence>
<evidence type="ECO:0000256" key="5">
    <source>
        <dbReference type="ARBA" id="ARBA00022989"/>
    </source>
</evidence>
<accession>A0ABZ2TEG7</accession>
<feature type="transmembrane region" description="Helical" evidence="8">
    <location>
        <begin position="517"/>
        <end position="539"/>
    </location>
</feature>
<keyword evidence="5 8" id="KW-1133">Transmembrane helix</keyword>
<dbReference type="PANTHER" id="PTHR30347:SF1">
    <property type="entry name" value="MECHANOSENSITIVE CHANNEL MSCK"/>
    <property type="match status" value="1"/>
</dbReference>
<dbReference type="Pfam" id="PF21082">
    <property type="entry name" value="MS_channel_3rd"/>
    <property type="match status" value="1"/>
</dbReference>
<dbReference type="InterPro" id="IPR006686">
    <property type="entry name" value="MscS_channel_CS"/>
</dbReference>
<keyword evidence="6 8" id="KW-0472">Membrane</keyword>
<evidence type="ECO:0000313" key="14">
    <source>
        <dbReference type="Proteomes" id="UP001281305"/>
    </source>
</evidence>
<keyword evidence="14" id="KW-1185">Reference proteome</keyword>
<keyword evidence="9" id="KW-0732">Signal</keyword>
<feature type="signal peptide" evidence="9">
    <location>
        <begin position="1"/>
        <end position="31"/>
    </location>
</feature>
<feature type="transmembrane region" description="Helical" evidence="8">
    <location>
        <begin position="472"/>
        <end position="497"/>
    </location>
</feature>
<dbReference type="InterPro" id="IPR052702">
    <property type="entry name" value="MscS-like_channel"/>
</dbReference>
<evidence type="ECO:0000256" key="2">
    <source>
        <dbReference type="ARBA" id="ARBA00008017"/>
    </source>
</evidence>
<dbReference type="InterPro" id="IPR049278">
    <property type="entry name" value="MS_channel_C"/>
</dbReference>
<keyword evidence="4 8" id="KW-0812">Transmembrane</keyword>
<evidence type="ECO:0000313" key="13">
    <source>
        <dbReference type="EMBL" id="WYK18066.1"/>
    </source>
</evidence>
<dbReference type="InterPro" id="IPR023408">
    <property type="entry name" value="MscS_beta-dom_sf"/>
</dbReference>
<dbReference type="SUPFAM" id="SSF82689">
    <property type="entry name" value="Mechanosensitive channel protein MscS (YggB), C-terminal domain"/>
    <property type="match status" value="1"/>
</dbReference>
<dbReference type="PANTHER" id="PTHR30347">
    <property type="entry name" value="POTASSIUM CHANNEL RELATED"/>
    <property type="match status" value="1"/>
</dbReference>
<dbReference type="SUPFAM" id="SSF50182">
    <property type="entry name" value="Sm-like ribonucleoproteins"/>
    <property type="match status" value="1"/>
</dbReference>
<dbReference type="Pfam" id="PF12607">
    <property type="entry name" value="DUF3772"/>
    <property type="match status" value="1"/>
</dbReference>
<dbReference type="RefSeq" id="WP_317054753.1">
    <property type="nucleotide sequence ID" value="NZ_CP146606.1"/>
</dbReference>
<feature type="transmembrane region" description="Helical" evidence="8">
    <location>
        <begin position="560"/>
        <end position="583"/>
    </location>
</feature>
<feature type="domain" description="Mechanosensitive ion channel MscS C-terminal" evidence="12">
    <location>
        <begin position="680"/>
        <end position="761"/>
    </location>
</feature>
<dbReference type="Gene3D" id="3.30.70.100">
    <property type="match status" value="1"/>
</dbReference>
<dbReference type="Gene3D" id="1.10.287.1260">
    <property type="match status" value="1"/>
</dbReference>
<feature type="transmembrane region" description="Helical" evidence="8">
    <location>
        <begin position="246"/>
        <end position="275"/>
    </location>
</feature>
<feature type="chain" id="PRO_5047511356" evidence="9">
    <location>
        <begin position="32"/>
        <end position="818"/>
    </location>
</feature>
<comment type="similarity">
    <text evidence="2">Belongs to the MscS (TC 1.A.23) family.</text>
</comment>
<dbReference type="InterPro" id="IPR011014">
    <property type="entry name" value="MscS_channel_TM-2"/>
</dbReference>
<dbReference type="InterPro" id="IPR006685">
    <property type="entry name" value="MscS_channel_2nd"/>
</dbReference>
<comment type="subcellular location">
    <subcellularLocation>
        <location evidence="1">Cell membrane</location>
        <topology evidence="1">Multi-pass membrane protein</topology>
    </subcellularLocation>
</comment>
<evidence type="ECO:0000259" key="12">
    <source>
        <dbReference type="Pfam" id="PF21082"/>
    </source>
</evidence>
<feature type="transmembrane region" description="Helical" evidence="8">
    <location>
        <begin position="209"/>
        <end position="225"/>
    </location>
</feature>
<feature type="transmembrane region" description="Helical" evidence="8">
    <location>
        <begin position="331"/>
        <end position="350"/>
    </location>
</feature>
<dbReference type="InterPro" id="IPR011066">
    <property type="entry name" value="MscS_channel_C_sf"/>
</dbReference>
<dbReference type="InterPro" id="IPR022249">
    <property type="entry name" value="DUF3772"/>
</dbReference>
<organism evidence="13 14">
    <name type="scientific">Roseovarius rhodophyticola</name>
    <dbReference type="NCBI Taxonomy" id="3080827"/>
    <lineage>
        <taxon>Bacteria</taxon>
        <taxon>Pseudomonadati</taxon>
        <taxon>Pseudomonadota</taxon>
        <taxon>Alphaproteobacteria</taxon>
        <taxon>Rhodobacterales</taxon>
        <taxon>Roseobacteraceae</taxon>
        <taxon>Roseovarius</taxon>
    </lineage>
</organism>
<name>A0ABZ2TEG7_9RHOB</name>
<feature type="domain" description="DUF3772" evidence="11">
    <location>
        <begin position="135"/>
        <end position="195"/>
    </location>
</feature>
<feature type="transmembrane region" description="Helical" evidence="8">
    <location>
        <begin position="589"/>
        <end position="618"/>
    </location>
</feature>
<evidence type="ECO:0000256" key="1">
    <source>
        <dbReference type="ARBA" id="ARBA00004651"/>
    </source>
</evidence>
<feature type="region of interest" description="Disordered" evidence="7">
    <location>
        <begin position="773"/>
        <end position="818"/>
    </location>
</feature>
<keyword evidence="3" id="KW-1003">Cell membrane</keyword>
<gene>
    <name evidence="13" type="ORF">RZS32_017035</name>
</gene>
<evidence type="ECO:0000256" key="3">
    <source>
        <dbReference type="ARBA" id="ARBA00022475"/>
    </source>
</evidence>
<dbReference type="PROSITE" id="PS01246">
    <property type="entry name" value="UPF0003"/>
    <property type="match status" value="1"/>
</dbReference>
<dbReference type="SUPFAM" id="SSF82861">
    <property type="entry name" value="Mechanosensitive channel protein MscS (YggB), transmembrane region"/>
    <property type="match status" value="1"/>
</dbReference>
<evidence type="ECO:0000259" key="10">
    <source>
        <dbReference type="Pfam" id="PF00924"/>
    </source>
</evidence>
<evidence type="ECO:0000256" key="9">
    <source>
        <dbReference type="SAM" id="SignalP"/>
    </source>
</evidence>
<feature type="transmembrane region" description="Helical" evidence="8">
    <location>
        <begin position="362"/>
        <end position="382"/>
    </location>
</feature>
<dbReference type="Pfam" id="PF00924">
    <property type="entry name" value="MS_channel_2nd"/>
    <property type="match status" value="1"/>
</dbReference>
<reference evidence="13 14" key="1">
    <citation type="submission" date="2024-02" db="EMBL/GenBank/DDBJ databases">
        <title>Roseovarius strain W115 nov., isolated from a marine algae.</title>
        <authorList>
            <person name="Lee M.W."/>
            <person name="Lee J.K."/>
            <person name="Kim J.M."/>
            <person name="Choi D.G."/>
            <person name="Baek J.H."/>
            <person name="Bayburt H."/>
            <person name="Jung J.J."/>
            <person name="Han D.M."/>
            <person name="Jeon C.O."/>
        </authorList>
    </citation>
    <scope>NUCLEOTIDE SEQUENCE [LARGE SCALE GENOMIC DNA]</scope>
    <source>
        <strain evidence="13 14">W115</strain>
    </source>
</reference>
<feature type="transmembrane region" description="Helical" evidence="8">
    <location>
        <begin position="287"/>
        <end position="305"/>
    </location>
</feature>
<dbReference type="Proteomes" id="UP001281305">
    <property type="component" value="Chromosome"/>
</dbReference>
<feature type="transmembrane region" description="Helical" evidence="8">
    <location>
        <begin position="438"/>
        <end position="460"/>
    </location>
</feature>
<feature type="transmembrane region" description="Helical" evidence="8">
    <location>
        <begin position="402"/>
        <end position="426"/>
    </location>
</feature>
<sequence length="818" mass="88082">MTRLLKGLFLLLALAFCAAAPLLMQVESAQAQSVPQLSEAEPDYETWIRTADRADEAIEAARASTTALETLREDLASWRQQFLDAQSINSNALATVRRQISDLGPVPEEGEEPEDVAANRQLLQDRFDRLNAPVLRAELAFSRADGLIRGIDKIIRDRQAEELLEFGPSPLNPTHWAAGLAALPATLTQLSGEVSKAWRNPVQAAETKNSLPVVAVLTLLGLILVSRGRVWSRRLTNRVLGESPGAGLWITGFLVSLGSLVLPFVGILLLIEAVVSTGLVGLRGDQLLAAFVPAAFAFLLARWLATRVFPADEARTLPLVLDATQRSRGRFFGACLGLVAATAVFLRDVGDISGWSDAARNVVVFPVLVMSSFLLWRLANLLRVHVRNSSEADGEESYRTKLISLLAVGLVVLAFVTPLLAAIGYFRLAESLMLPSLASLEMLAVLLVLQRLVVEVYVLITGNREGAAESLIPILIGFLLVLASLPIFALIWGARVADLTELWTQVLDGISIGGVRISPMIFLTFALVFVLGYLATRMVQGALKNTILPKTRIDAGGRNAIVSGVGYLGIFLAAVIAITSAGIDLSSIAIVAGALSVGIGFGLQNIVSNFVSGIILLIERPISEGDWIEVGGVHGTVRDISVRSTIIQTFDRSDVIVPNSDLVSGRVTNYTRGNTVGRVIVPVGVAYGTDTKKVETILQEVADAHPLVLMNPPPAVLFRSFGASSLDFEIRAILRDVNYVMSVHSEMNHEIARRFEEEGIEVPFAQRDIWIRNPEALPSPPSDQAKEVPAKSKDMSAHITPEDLDAGKGDADGDGGGR</sequence>
<proteinExistence type="inferred from homology"/>
<evidence type="ECO:0000259" key="11">
    <source>
        <dbReference type="Pfam" id="PF12607"/>
    </source>
</evidence>
<evidence type="ECO:0000256" key="7">
    <source>
        <dbReference type="SAM" id="MobiDB-lite"/>
    </source>
</evidence>
<evidence type="ECO:0000256" key="8">
    <source>
        <dbReference type="SAM" id="Phobius"/>
    </source>
</evidence>
<dbReference type="EMBL" id="CP146606">
    <property type="protein sequence ID" value="WYK18066.1"/>
    <property type="molecule type" value="Genomic_DNA"/>
</dbReference>
<dbReference type="InterPro" id="IPR010920">
    <property type="entry name" value="LSM_dom_sf"/>
</dbReference>
<feature type="compositionally biased region" description="Basic and acidic residues" evidence="7">
    <location>
        <begin position="805"/>
        <end position="818"/>
    </location>
</feature>
<dbReference type="Gene3D" id="2.30.30.60">
    <property type="match status" value="1"/>
</dbReference>